<accession>A0A917R4G1</accession>
<dbReference type="SMART" id="SM00960">
    <property type="entry name" value="Robl_LC7"/>
    <property type="match status" value="1"/>
</dbReference>
<evidence type="ECO:0000313" key="3">
    <source>
        <dbReference type="Proteomes" id="UP000638263"/>
    </source>
</evidence>
<dbReference type="Gene3D" id="3.30.450.30">
    <property type="entry name" value="Dynein light chain 2a, cytoplasmic"/>
    <property type="match status" value="1"/>
</dbReference>
<dbReference type="AlphaFoldDB" id="A0A917R4G1"/>
<dbReference type="InterPro" id="IPR004942">
    <property type="entry name" value="Roadblock/LAMTOR2_dom"/>
</dbReference>
<keyword evidence="3" id="KW-1185">Reference proteome</keyword>
<reference evidence="2" key="1">
    <citation type="journal article" date="2014" name="Int. J. Syst. Evol. Microbiol.">
        <title>Complete genome sequence of Corynebacterium casei LMG S-19264T (=DSM 44701T), isolated from a smear-ripened cheese.</title>
        <authorList>
            <consortium name="US DOE Joint Genome Institute (JGI-PGF)"/>
            <person name="Walter F."/>
            <person name="Albersmeier A."/>
            <person name="Kalinowski J."/>
            <person name="Ruckert C."/>
        </authorList>
    </citation>
    <scope>NUCLEOTIDE SEQUENCE</scope>
    <source>
        <strain evidence="2">CGMCC 4.3508</strain>
    </source>
</reference>
<dbReference type="EMBL" id="BMMH01000001">
    <property type="protein sequence ID" value="GGK89855.1"/>
    <property type="molecule type" value="Genomic_DNA"/>
</dbReference>
<sequence>MSDGTARHEVLLSDPEVVGRLLQRACDEIDGVEHAIMTSRDGLLIAANRESSGHRSADTIAVRASAMAAAGAGIGDHFTQLVSHGRLQGSIFEAEHGCVGVFPVSTTLLLIVTSRISVSMGRFSVAAKRTLQLLQSSDPDH</sequence>
<evidence type="ECO:0000313" key="2">
    <source>
        <dbReference type="EMBL" id="GGK89855.1"/>
    </source>
</evidence>
<proteinExistence type="predicted"/>
<organism evidence="2 3">
    <name type="scientific">Nocardia jinanensis</name>
    <dbReference type="NCBI Taxonomy" id="382504"/>
    <lineage>
        <taxon>Bacteria</taxon>
        <taxon>Bacillati</taxon>
        <taxon>Actinomycetota</taxon>
        <taxon>Actinomycetes</taxon>
        <taxon>Mycobacteriales</taxon>
        <taxon>Nocardiaceae</taxon>
        <taxon>Nocardia</taxon>
    </lineage>
</organism>
<evidence type="ECO:0000259" key="1">
    <source>
        <dbReference type="SMART" id="SM00960"/>
    </source>
</evidence>
<comment type="caution">
    <text evidence="2">The sequence shown here is derived from an EMBL/GenBank/DDBJ whole genome shotgun (WGS) entry which is preliminary data.</text>
</comment>
<reference evidence="2" key="2">
    <citation type="submission" date="2020-09" db="EMBL/GenBank/DDBJ databases">
        <authorList>
            <person name="Sun Q."/>
            <person name="Zhou Y."/>
        </authorList>
    </citation>
    <scope>NUCLEOTIDE SEQUENCE</scope>
    <source>
        <strain evidence="2">CGMCC 4.3508</strain>
    </source>
</reference>
<protein>
    <recommendedName>
        <fullName evidence="1">Roadblock/LAMTOR2 domain-containing protein</fullName>
    </recommendedName>
</protein>
<dbReference type="Proteomes" id="UP000638263">
    <property type="component" value="Unassembled WGS sequence"/>
</dbReference>
<dbReference type="Pfam" id="PF03259">
    <property type="entry name" value="Robl_LC7"/>
    <property type="match status" value="1"/>
</dbReference>
<name>A0A917R4G1_9NOCA</name>
<feature type="domain" description="Roadblock/LAMTOR2" evidence="1">
    <location>
        <begin position="19"/>
        <end position="113"/>
    </location>
</feature>
<gene>
    <name evidence="2" type="ORF">GCM10011588_00150</name>
</gene>
<dbReference type="SUPFAM" id="SSF103196">
    <property type="entry name" value="Roadblock/LC7 domain"/>
    <property type="match status" value="1"/>
</dbReference>
<dbReference type="RefSeq" id="WP_058853137.1">
    <property type="nucleotide sequence ID" value="NZ_BMMH01000001.1"/>
</dbReference>